<dbReference type="PROSITE" id="PS50878">
    <property type="entry name" value="RT_POL"/>
    <property type="match status" value="1"/>
</dbReference>
<feature type="domain" description="Reverse transcriptase" evidence="2">
    <location>
        <begin position="1"/>
        <end position="279"/>
    </location>
</feature>
<keyword evidence="4" id="KW-1185">Reference proteome</keyword>
<evidence type="ECO:0000259" key="2">
    <source>
        <dbReference type="PROSITE" id="PS50878"/>
    </source>
</evidence>
<feature type="region of interest" description="Disordered" evidence="1">
    <location>
        <begin position="719"/>
        <end position="809"/>
    </location>
</feature>
<gene>
    <name evidence="3" type="ORF">SNEC2469_LOCUS2162</name>
</gene>
<dbReference type="Proteomes" id="UP000601435">
    <property type="component" value="Unassembled WGS sequence"/>
</dbReference>
<dbReference type="InterPro" id="IPR000477">
    <property type="entry name" value="RT_dom"/>
</dbReference>
<dbReference type="AlphaFoldDB" id="A0A812JLZ3"/>
<name>A0A812JLZ3_9DINO</name>
<feature type="compositionally biased region" description="Polar residues" evidence="1">
    <location>
        <begin position="782"/>
        <end position="801"/>
    </location>
</feature>
<organism evidence="3 4">
    <name type="scientific">Symbiodinium necroappetens</name>
    <dbReference type="NCBI Taxonomy" id="1628268"/>
    <lineage>
        <taxon>Eukaryota</taxon>
        <taxon>Sar</taxon>
        <taxon>Alveolata</taxon>
        <taxon>Dinophyceae</taxon>
        <taxon>Suessiales</taxon>
        <taxon>Symbiodiniaceae</taxon>
        <taxon>Symbiodinium</taxon>
    </lineage>
</organism>
<dbReference type="EMBL" id="CAJNJA010006516">
    <property type="protein sequence ID" value="CAE7211370.1"/>
    <property type="molecule type" value="Genomic_DNA"/>
</dbReference>
<protein>
    <recommendedName>
        <fullName evidence="2">Reverse transcriptase domain-containing protein</fullName>
    </recommendedName>
</protein>
<dbReference type="PANTHER" id="PTHR47027">
    <property type="entry name" value="REVERSE TRANSCRIPTASE DOMAIN-CONTAINING PROTEIN"/>
    <property type="match status" value="1"/>
</dbReference>
<dbReference type="Pfam" id="PF00078">
    <property type="entry name" value="RVT_1"/>
    <property type="match status" value="1"/>
</dbReference>
<dbReference type="PANTHER" id="PTHR47027:SF20">
    <property type="entry name" value="REVERSE TRANSCRIPTASE-LIKE PROTEIN WITH RNA-DIRECTED DNA POLYMERASE DOMAIN"/>
    <property type="match status" value="1"/>
</dbReference>
<reference evidence="3" key="1">
    <citation type="submission" date="2021-02" db="EMBL/GenBank/DDBJ databases">
        <authorList>
            <person name="Dougan E. K."/>
            <person name="Rhodes N."/>
            <person name="Thang M."/>
            <person name="Chan C."/>
        </authorList>
    </citation>
    <scope>NUCLEOTIDE SEQUENCE</scope>
</reference>
<evidence type="ECO:0000313" key="4">
    <source>
        <dbReference type="Proteomes" id="UP000601435"/>
    </source>
</evidence>
<evidence type="ECO:0000313" key="3">
    <source>
        <dbReference type="EMBL" id="CAE7211370.1"/>
    </source>
</evidence>
<dbReference type="InterPro" id="IPR038765">
    <property type="entry name" value="Papain-like_cys_pep_sf"/>
</dbReference>
<evidence type="ECO:0000256" key="1">
    <source>
        <dbReference type="SAM" id="MobiDB-lite"/>
    </source>
</evidence>
<sequence>MSPDTKAFLILIKQQANPWVQNALKEYPQYAYRSLASTRDPLLRSSLHCAMVRNKLAGYVEDHTAKVLQQAKKELLGGLMVSIDLSKAFDLLKYSEMMLALRDTGMPEPLCRMLLHIHMQTKLLIEHGGYSRTASMHRGLRQGCCVAPMIYACWTIRLCKVLDARMRPTGSSTSGTWTQHHLSIYADDKHCHWEIDSIRSFNNALIDLRTVLNTIVELGMQISIQKSLATIALKGAKAASIMRKHIKSWNGQRSLVLREDSHDIHIPLTDEMQYLGAVLTYGNFEMATAKRRVQQANLNYAQLKPVLRTNGPLSQESRLQPVVFYKARHLYLFFSIYNSRSNLAVYNGMAPQQCWYSRRGSRCNNMSSLKLAVSARYFGDHAVLAYKWLRQQDCSHITDQDYHPTMPRRSEVLGQDLQSRSLKVFRQSQAMHGTIAQYFTGRALSSEVIAQRAANHATPWTCRLQLRNPHAMCYVNAGVLALLHCIEIGDIATPELQFLIKVGEKAATKASNLLLPQMQLFRRLTPEWTFHDEQQDTAEYLHAFFSGVMSLQAIWDSRTQTLEGIRLRAQGSQPVAIPLTSAGGRADLQALIHAWHRTEDTNALTSTAPLICLQLGRYVEAGKQMTALNISDTVMIPVFDDLSRTQWHEYRLNSAIIHLGRQRRAPTQITHSRARTQLLALPGTSKAMNRALEEVDTPMPEAQEHGFFDKYWPALSKGAGSIGDGSTAPSLAAENEPTQANPERAPKAPKTDVDKAGNGKGNASAIFHTEHGSKRRGRDSRNQGGSQWDQRQWSSWGNPKRQTSDREKSLEEEIATLKECIFSMQKLALRHEDFLCCLRAEVSWVMFLRVDMRASVVKPLYAMQQEWRDLKDKSPEKLTSTMRVALVKALFREFGKRVELLPKQEDQMTSLRKLGWLHADEMTWGYVQWDPQNERLVPNKEKAGVSFEQVAAVIASIQQLADREEAIMRFHPSRPLEQTMGGRNLTFTLQLSLFGDASNSIKEHLELLSGLAATQLIG</sequence>
<feature type="compositionally biased region" description="Basic and acidic residues" evidence="1">
    <location>
        <begin position="744"/>
        <end position="757"/>
    </location>
</feature>
<comment type="caution">
    <text evidence="3">The sequence shown here is derived from an EMBL/GenBank/DDBJ whole genome shotgun (WGS) entry which is preliminary data.</text>
</comment>
<proteinExistence type="predicted"/>
<dbReference type="SUPFAM" id="SSF54001">
    <property type="entry name" value="Cysteine proteinases"/>
    <property type="match status" value="1"/>
</dbReference>
<accession>A0A812JLZ3</accession>
<feature type="non-terminal residue" evidence="3">
    <location>
        <position position="1018"/>
    </location>
</feature>
<dbReference type="OrthoDB" id="1932527at2759"/>